<dbReference type="InParanoid" id="D6WHY8"/>
<dbReference type="AlphaFoldDB" id="D6WHY8"/>
<evidence type="ECO:0000313" key="1">
    <source>
        <dbReference type="EMBL" id="EFA01022.1"/>
    </source>
</evidence>
<dbReference type="HOGENOM" id="CLU_3208247_0_0_1"/>
<protein>
    <submittedName>
        <fullName evidence="1">Uncharacterized protein</fullName>
    </submittedName>
</protein>
<proteinExistence type="predicted"/>
<sequence length="45" mass="4918">MPERGFSLTIPDFPGNTFIAPVIDHFKLLAVTLNADKSQNNATQS</sequence>
<organism evidence="1 2">
    <name type="scientific">Tribolium castaneum</name>
    <name type="common">Red flour beetle</name>
    <dbReference type="NCBI Taxonomy" id="7070"/>
    <lineage>
        <taxon>Eukaryota</taxon>
        <taxon>Metazoa</taxon>
        <taxon>Ecdysozoa</taxon>
        <taxon>Arthropoda</taxon>
        <taxon>Hexapoda</taxon>
        <taxon>Insecta</taxon>
        <taxon>Pterygota</taxon>
        <taxon>Neoptera</taxon>
        <taxon>Endopterygota</taxon>
        <taxon>Coleoptera</taxon>
        <taxon>Polyphaga</taxon>
        <taxon>Cucujiformia</taxon>
        <taxon>Tenebrionidae</taxon>
        <taxon>Tenebrionidae incertae sedis</taxon>
        <taxon>Tribolium</taxon>
    </lineage>
</organism>
<keyword evidence="2" id="KW-1185">Reference proteome</keyword>
<evidence type="ECO:0000313" key="2">
    <source>
        <dbReference type="Proteomes" id="UP000007266"/>
    </source>
</evidence>
<accession>D6WHY8</accession>
<reference evidence="1 2" key="1">
    <citation type="journal article" date="2008" name="Nature">
        <title>The genome of the model beetle and pest Tribolium castaneum.</title>
        <authorList>
            <consortium name="Tribolium Genome Sequencing Consortium"/>
            <person name="Richards S."/>
            <person name="Gibbs R.A."/>
            <person name="Weinstock G.M."/>
            <person name="Brown S.J."/>
            <person name="Denell R."/>
            <person name="Beeman R.W."/>
            <person name="Gibbs R."/>
            <person name="Beeman R.W."/>
            <person name="Brown S.J."/>
            <person name="Bucher G."/>
            <person name="Friedrich M."/>
            <person name="Grimmelikhuijzen C.J."/>
            <person name="Klingler M."/>
            <person name="Lorenzen M."/>
            <person name="Richards S."/>
            <person name="Roth S."/>
            <person name="Schroder R."/>
            <person name="Tautz D."/>
            <person name="Zdobnov E.M."/>
            <person name="Muzny D."/>
            <person name="Gibbs R.A."/>
            <person name="Weinstock G.M."/>
            <person name="Attaway T."/>
            <person name="Bell S."/>
            <person name="Buhay C.J."/>
            <person name="Chandrabose M.N."/>
            <person name="Chavez D."/>
            <person name="Clerk-Blankenburg K.P."/>
            <person name="Cree A."/>
            <person name="Dao M."/>
            <person name="Davis C."/>
            <person name="Chacko J."/>
            <person name="Dinh H."/>
            <person name="Dugan-Rocha S."/>
            <person name="Fowler G."/>
            <person name="Garner T.T."/>
            <person name="Garnes J."/>
            <person name="Gnirke A."/>
            <person name="Hawes A."/>
            <person name="Hernandez J."/>
            <person name="Hines S."/>
            <person name="Holder M."/>
            <person name="Hume J."/>
            <person name="Jhangiani S.N."/>
            <person name="Joshi V."/>
            <person name="Khan Z.M."/>
            <person name="Jackson L."/>
            <person name="Kovar C."/>
            <person name="Kowis A."/>
            <person name="Lee S."/>
            <person name="Lewis L.R."/>
            <person name="Margolis J."/>
            <person name="Morgan M."/>
            <person name="Nazareth L.V."/>
            <person name="Nguyen N."/>
            <person name="Okwuonu G."/>
            <person name="Parker D."/>
            <person name="Richards S."/>
            <person name="Ruiz S.J."/>
            <person name="Santibanez J."/>
            <person name="Savard J."/>
            <person name="Scherer S.E."/>
            <person name="Schneider B."/>
            <person name="Sodergren E."/>
            <person name="Tautz D."/>
            <person name="Vattahil S."/>
            <person name="Villasana D."/>
            <person name="White C.S."/>
            <person name="Wright R."/>
            <person name="Park Y."/>
            <person name="Beeman R.W."/>
            <person name="Lord J."/>
            <person name="Oppert B."/>
            <person name="Lorenzen M."/>
            <person name="Brown S."/>
            <person name="Wang L."/>
            <person name="Savard J."/>
            <person name="Tautz D."/>
            <person name="Richards S."/>
            <person name="Weinstock G."/>
            <person name="Gibbs R.A."/>
            <person name="Liu Y."/>
            <person name="Worley K."/>
            <person name="Weinstock G."/>
            <person name="Elsik C.G."/>
            <person name="Reese J.T."/>
            <person name="Elhaik E."/>
            <person name="Landan G."/>
            <person name="Graur D."/>
            <person name="Arensburger P."/>
            <person name="Atkinson P."/>
            <person name="Beeman R.W."/>
            <person name="Beidler J."/>
            <person name="Brown S.J."/>
            <person name="Demuth J.P."/>
            <person name="Drury D.W."/>
            <person name="Du Y.Z."/>
            <person name="Fujiwara H."/>
            <person name="Lorenzen M."/>
            <person name="Maselli V."/>
            <person name="Osanai M."/>
            <person name="Park Y."/>
            <person name="Robertson H.M."/>
            <person name="Tu Z."/>
            <person name="Wang J.J."/>
            <person name="Wang S."/>
            <person name="Richards S."/>
            <person name="Song H."/>
            <person name="Zhang L."/>
            <person name="Sodergren E."/>
            <person name="Werner D."/>
            <person name="Stanke M."/>
            <person name="Morgenstern B."/>
            <person name="Solovyev V."/>
            <person name="Kosarev P."/>
            <person name="Brown G."/>
            <person name="Chen H.C."/>
            <person name="Ermolaeva O."/>
            <person name="Hlavina W."/>
            <person name="Kapustin Y."/>
            <person name="Kiryutin B."/>
            <person name="Kitts P."/>
            <person name="Maglott D."/>
            <person name="Pruitt K."/>
            <person name="Sapojnikov V."/>
            <person name="Souvorov A."/>
            <person name="Mackey A.J."/>
            <person name="Waterhouse R.M."/>
            <person name="Wyder S."/>
            <person name="Zdobnov E.M."/>
            <person name="Zdobnov E.M."/>
            <person name="Wyder S."/>
            <person name="Kriventseva E.V."/>
            <person name="Kadowaki T."/>
            <person name="Bork P."/>
            <person name="Aranda M."/>
            <person name="Bao R."/>
            <person name="Beermann A."/>
            <person name="Berns N."/>
            <person name="Bolognesi R."/>
            <person name="Bonneton F."/>
            <person name="Bopp D."/>
            <person name="Brown S.J."/>
            <person name="Bucher G."/>
            <person name="Butts T."/>
            <person name="Chaumot A."/>
            <person name="Denell R.E."/>
            <person name="Ferrier D.E."/>
            <person name="Friedrich M."/>
            <person name="Gordon C.M."/>
            <person name="Jindra M."/>
            <person name="Klingler M."/>
            <person name="Lan Q."/>
            <person name="Lattorff H.M."/>
            <person name="Laudet V."/>
            <person name="von Levetsow C."/>
            <person name="Liu Z."/>
            <person name="Lutz R."/>
            <person name="Lynch J.A."/>
            <person name="da Fonseca R.N."/>
            <person name="Posnien N."/>
            <person name="Reuter R."/>
            <person name="Roth S."/>
            <person name="Savard J."/>
            <person name="Schinko J.B."/>
            <person name="Schmitt C."/>
            <person name="Schoppmeier M."/>
            <person name="Schroder R."/>
            <person name="Shippy T.D."/>
            <person name="Simonnet F."/>
            <person name="Marques-Souza H."/>
            <person name="Tautz D."/>
            <person name="Tomoyasu Y."/>
            <person name="Trauner J."/>
            <person name="Van der Zee M."/>
            <person name="Vervoort M."/>
            <person name="Wittkopp N."/>
            <person name="Wimmer E.A."/>
            <person name="Yang X."/>
            <person name="Jones A.K."/>
            <person name="Sattelle D.B."/>
            <person name="Ebert P.R."/>
            <person name="Nelson D."/>
            <person name="Scott J.G."/>
            <person name="Beeman R.W."/>
            <person name="Muthukrishnan S."/>
            <person name="Kramer K.J."/>
            <person name="Arakane Y."/>
            <person name="Beeman R.W."/>
            <person name="Zhu Q."/>
            <person name="Hogenkamp D."/>
            <person name="Dixit R."/>
            <person name="Oppert B."/>
            <person name="Jiang H."/>
            <person name="Zou Z."/>
            <person name="Marshall J."/>
            <person name="Elpidina E."/>
            <person name="Vinokurov K."/>
            <person name="Oppert C."/>
            <person name="Zou Z."/>
            <person name="Evans J."/>
            <person name="Lu Z."/>
            <person name="Zhao P."/>
            <person name="Sumathipala N."/>
            <person name="Altincicek B."/>
            <person name="Vilcinskas A."/>
            <person name="Williams M."/>
            <person name="Hultmark D."/>
            <person name="Hetru C."/>
            <person name="Jiang H."/>
            <person name="Grimmelikhuijzen C.J."/>
            <person name="Hauser F."/>
            <person name="Cazzamali G."/>
            <person name="Williamson M."/>
            <person name="Park Y."/>
            <person name="Li B."/>
            <person name="Tanaka Y."/>
            <person name="Predel R."/>
            <person name="Neupert S."/>
            <person name="Schachtner J."/>
            <person name="Verleyen P."/>
            <person name="Raible F."/>
            <person name="Bork P."/>
            <person name="Friedrich M."/>
            <person name="Walden K.K."/>
            <person name="Robertson H.M."/>
            <person name="Angeli S."/>
            <person name="Foret S."/>
            <person name="Bucher G."/>
            <person name="Schuetz S."/>
            <person name="Maleszka R."/>
            <person name="Wimmer E.A."/>
            <person name="Beeman R.W."/>
            <person name="Lorenzen M."/>
            <person name="Tomoyasu Y."/>
            <person name="Miller S.C."/>
            <person name="Grossmann D."/>
            <person name="Bucher G."/>
        </authorList>
    </citation>
    <scope>NUCLEOTIDE SEQUENCE [LARGE SCALE GENOMIC DNA]</scope>
    <source>
        <strain evidence="1 2">Georgia GA2</strain>
    </source>
</reference>
<name>D6WHY8_TRICA</name>
<gene>
    <name evidence="1" type="primary">GLEAN_03937</name>
    <name evidence="1" type="ORF">TcasGA2_TC003937</name>
</gene>
<dbReference type="Proteomes" id="UP000007266">
    <property type="component" value="Linkage group 3"/>
</dbReference>
<reference evidence="1 2" key="2">
    <citation type="journal article" date="2010" name="Nucleic Acids Res.">
        <title>BeetleBase in 2010: revisions to provide comprehensive genomic information for Tribolium castaneum.</title>
        <authorList>
            <person name="Kim H.S."/>
            <person name="Murphy T."/>
            <person name="Xia J."/>
            <person name="Caragea D."/>
            <person name="Park Y."/>
            <person name="Beeman R.W."/>
            <person name="Lorenzen M.D."/>
            <person name="Butcher S."/>
            <person name="Manak J.R."/>
            <person name="Brown S.J."/>
        </authorList>
    </citation>
    <scope>GENOME REANNOTATION</scope>
    <source>
        <strain evidence="1 2">Georgia GA2</strain>
    </source>
</reference>
<dbReference type="EMBL" id="KQ971331">
    <property type="protein sequence ID" value="EFA01022.1"/>
    <property type="molecule type" value="Genomic_DNA"/>
</dbReference>